<comment type="similarity">
    <text evidence="1">Belongs to the ATP-dependent AMP-binding enzyme family.</text>
</comment>
<keyword evidence="2 5" id="KW-0436">Ligase</keyword>
<dbReference type="PANTHER" id="PTHR24096">
    <property type="entry name" value="LONG-CHAIN-FATTY-ACID--COA LIGASE"/>
    <property type="match status" value="1"/>
</dbReference>
<protein>
    <submittedName>
        <fullName evidence="5">4-coumarate-CoA ligase</fullName>
    </submittedName>
</protein>
<gene>
    <name evidence="5" type="ORF">AAP_04782</name>
</gene>
<dbReference type="InterPro" id="IPR045851">
    <property type="entry name" value="AMP-bd_C_sf"/>
</dbReference>
<dbReference type="GO" id="GO:0016405">
    <property type="term" value="F:CoA-ligase activity"/>
    <property type="evidence" value="ECO:0007669"/>
    <property type="project" value="TreeGrafter"/>
</dbReference>
<evidence type="ECO:0000313" key="6">
    <source>
        <dbReference type="Proteomes" id="UP000242877"/>
    </source>
</evidence>
<dbReference type="InterPro" id="IPR025110">
    <property type="entry name" value="AMP-bd_C"/>
</dbReference>
<reference evidence="5 6" key="1">
    <citation type="journal article" date="2016" name="Genome Biol. Evol.">
        <title>Divergent and convergent evolution of fungal pathogenicity.</title>
        <authorList>
            <person name="Shang Y."/>
            <person name="Xiao G."/>
            <person name="Zheng P."/>
            <person name="Cen K."/>
            <person name="Zhan S."/>
            <person name="Wang C."/>
        </authorList>
    </citation>
    <scope>NUCLEOTIDE SEQUENCE [LARGE SCALE GENOMIC DNA]</scope>
    <source>
        <strain evidence="5 6">ARSEF 7405</strain>
    </source>
</reference>
<evidence type="ECO:0000313" key="5">
    <source>
        <dbReference type="EMBL" id="KZZ88684.1"/>
    </source>
</evidence>
<dbReference type="Proteomes" id="UP000242877">
    <property type="component" value="Unassembled WGS sequence"/>
</dbReference>
<dbReference type="CDD" id="cd05911">
    <property type="entry name" value="Firefly_Luc_like"/>
    <property type="match status" value="1"/>
</dbReference>
<evidence type="ECO:0000259" key="4">
    <source>
        <dbReference type="Pfam" id="PF13193"/>
    </source>
</evidence>
<dbReference type="VEuPathDB" id="FungiDB:AAP_04782"/>
<evidence type="ECO:0000256" key="2">
    <source>
        <dbReference type="ARBA" id="ARBA00022598"/>
    </source>
</evidence>
<dbReference type="EMBL" id="AZGZ01000024">
    <property type="protein sequence ID" value="KZZ88684.1"/>
    <property type="molecule type" value="Genomic_DNA"/>
</dbReference>
<feature type="domain" description="AMP-dependent synthetase/ligase" evidence="3">
    <location>
        <begin position="27"/>
        <end position="410"/>
    </location>
</feature>
<dbReference type="Gene3D" id="3.30.300.30">
    <property type="match status" value="1"/>
</dbReference>
<dbReference type="Gene3D" id="3.40.50.12780">
    <property type="entry name" value="N-terminal domain of ligase-like"/>
    <property type="match status" value="1"/>
</dbReference>
<accession>A0A167WCT8</accession>
<evidence type="ECO:0000259" key="3">
    <source>
        <dbReference type="Pfam" id="PF00501"/>
    </source>
</evidence>
<dbReference type="AlphaFoldDB" id="A0A167WCT8"/>
<dbReference type="OrthoDB" id="6509636at2759"/>
<dbReference type="InterPro" id="IPR042099">
    <property type="entry name" value="ANL_N_sf"/>
</dbReference>
<feature type="domain" description="AMP-binding enzyme C-terminal" evidence="4">
    <location>
        <begin position="461"/>
        <end position="539"/>
    </location>
</feature>
<organism evidence="5 6">
    <name type="scientific">Ascosphaera apis ARSEF 7405</name>
    <dbReference type="NCBI Taxonomy" id="392613"/>
    <lineage>
        <taxon>Eukaryota</taxon>
        <taxon>Fungi</taxon>
        <taxon>Dikarya</taxon>
        <taxon>Ascomycota</taxon>
        <taxon>Pezizomycotina</taxon>
        <taxon>Eurotiomycetes</taxon>
        <taxon>Eurotiomycetidae</taxon>
        <taxon>Onygenales</taxon>
        <taxon>Ascosphaeraceae</taxon>
        <taxon>Ascosphaera</taxon>
    </lineage>
</organism>
<dbReference type="Pfam" id="PF13193">
    <property type="entry name" value="AMP-binding_C"/>
    <property type="match status" value="1"/>
</dbReference>
<dbReference type="PANTHER" id="PTHR24096:SF149">
    <property type="entry name" value="AMP-BINDING DOMAIN-CONTAINING PROTEIN-RELATED"/>
    <property type="match status" value="1"/>
</dbReference>
<dbReference type="FunFam" id="3.30.300.30:FF:000007">
    <property type="entry name" value="4-coumarate--CoA ligase 2"/>
    <property type="match status" value="1"/>
</dbReference>
<dbReference type="InterPro" id="IPR020845">
    <property type="entry name" value="AMP-binding_CS"/>
</dbReference>
<dbReference type="SUPFAM" id="SSF56801">
    <property type="entry name" value="Acetyl-CoA synthetase-like"/>
    <property type="match status" value="1"/>
</dbReference>
<evidence type="ECO:0000256" key="1">
    <source>
        <dbReference type="ARBA" id="ARBA00006432"/>
    </source>
</evidence>
<name>A0A167WCT8_9EURO</name>
<dbReference type="PROSITE" id="PS00455">
    <property type="entry name" value="AMP_BINDING"/>
    <property type="match status" value="1"/>
</dbReference>
<proteinExistence type="inferred from homology"/>
<dbReference type="InterPro" id="IPR000873">
    <property type="entry name" value="AMP-dep_synth/lig_dom"/>
</dbReference>
<comment type="caution">
    <text evidence="5">The sequence shown here is derived from an EMBL/GenBank/DDBJ whole genome shotgun (WGS) entry which is preliminary data.</text>
</comment>
<dbReference type="Pfam" id="PF00501">
    <property type="entry name" value="AMP-binding"/>
    <property type="match status" value="1"/>
</dbReference>
<keyword evidence="6" id="KW-1185">Reference proteome</keyword>
<sequence length="562" mass="61938">MVIKANVPDIEIPNVDIYGLLFETERPFPDDKIIFQDAKTGRSYTRAQTASTATEFGKGLKALWNWKKGDVLAVMSPNDIDVPATVWGTFWAAGVVTTVNPTYTAAELAYQLKIAKAKAIATQLPMVPIALEAAKEAGIPKDRIILLGDQRDAKAEFKHFTSIKNISGATRFRRTKSKPDDVAFIVFSSGTTGLPKGVMLSHRNLVSNILQNSTAEDGLSLSGGSDGKGDKLMAVLPFFHIYGLTVLIHMPMWSGYQTYVMSKFDLEEYCANVQKYKATYSHVAPPIVLALARSPVVDKYDLSSLRMLNSGAAPLKPELVNALVTRIKTIGIKQGYGLSETSPTVSVGSWKNWQENTASAGFLMPNIEVRIMSVLEEHSEGERVELPFPGNPDQVGEVFVRGPNIFMGYLDNPTATADCLDKDGWFRTGDIGYVDERYRLFITDRLKELIKYKGYQVPPAELEDVLLSCPAVLDSAVVGVPVDDGEIPRGYVVPADATKTSEKDAQEIMDWVAQRVVHYKRLRGGVKFIDAVPKSVSGKILRRVLKEEVKKEVEAQKTKAKL</sequence>